<feature type="compositionally biased region" description="Gly residues" evidence="1">
    <location>
        <begin position="135"/>
        <end position="149"/>
    </location>
</feature>
<dbReference type="AlphaFoldDB" id="A0A9X2GFP5"/>
<dbReference type="Proteomes" id="UP001139648">
    <property type="component" value="Unassembled WGS sequence"/>
</dbReference>
<dbReference type="SUPFAM" id="SSF53098">
    <property type="entry name" value="Ribonuclease H-like"/>
    <property type="match status" value="1"/>
</dbReference>
<protein>
    <recommendedName>
        <fullName evidence="4">NurA domain-containing protein</fullName>
    </recommendedName>
</protein>
<accession>A0A9X2GFP5</accession>
<feature type="region of interest" description="Disordered" evidence="1">
    <location>
        <begin position="77"/>
        <end position="149"/>
    </location>
</feature>
<comment type="caution">
    <text evidence="2">The sequence shown here is derived from an EMBL/GenBank/DDBJ whole genome shotgun (WGS) entry which is preliminary data.</text>
</comment>
<name>A0A9X2GFP5_9ACTN</name>
<evidence type="ECO:0000313" key="3">
    <source>
        <dbReference type="Proteomes" id="UP001139648"/>
    </source>
</evidence>
<keyword evidence="3" id="KW-1185">Reference proteome</keyword>
<dbReference type="EMBL" id="JAMZEB010000002">
    <property type="protein sequence ID" value="MCP2356802.1"/>
    <property type="molecule type" value="Genomic_DNA"/>
</dbReference>
<dbReference type="RefSeq" id="WP_253743966.1">
    <property type="nucleotide sequence ID" value="NZ_BAABKA010000063.1"/>
</dbReference>
<evidence type="ECO:0000256" key="1">
    <source>
        <dbReference type="SAM" id="MobiDB-lite"/>
    </source>
</evidence>
<reference evidence="2" key="1">
    <citation type="submission" date="2022-06" db="EMBL/GenBank/DDBJ databases">
        <title>Sequencing the genomes of 1000 actinobacteria strains.</title>
        <authorList>
            <person name="Klenk H.-P."/>
        </authorList>
    </citation>
    <scope>NUCLEOTIDE SEQUENCE</scope>
    <source>
        <strain evidence="2">DSM 46694</strain>
    </source>
</reference>
<sequence>MTTAFTVDPWDPGYTAALHAEALAELDATSAQLDLDVELPAARWRPITPDPGTPPPEALLIADGVRRIDARLWTYAPGDGDSAPGAATSGNGAAGHEAATSGNGMAGHEAATSGNGAAGHGPVGSRNGEVTQGGAATGDGHFPGGSGEGGPMPGIAASCAAGIVRCVPGAPAEPVAVEVSRSLFSASPYASDIMTTAGGYRARRAPRSGMDDLVLALQSHLAQLEVDLAIRHRAEADDDDLLLVDGPLRGRTHLPRTVGYIKTHHTAYLPAPQAATVSRLRPGSRTPVFLMGTSWRRHAWYVRLPAPSGMPWAGVVRCEASADLGLDALVRLADSVTHALPPLAGVDYKDPRAPQNLVPIGGLERVLRHRLGDARLLYRALRAAATRQERPATRPPAPVR</sequence>
<dbReference type="InterPro" id="IPR012337">
    <property type="entry name" value="RNaseH-like_sf"/>
</dbReference>
<feature type="compositionally biased region" description="Low complexity" evidence="1">
    <location>
        <begin position="77"/>
        <end position="90"/>
    </location>
</feature>
<proteinExistence type="predicted"/>
<evidence type="ECO:0000313" key="2">
    <source>
        <dbReference type="EMBL" id="MCP2356802.1"/>
    </source>
</evidence>
<evidence type="ECO:0008006" key="4">
    <source>
        <dbReference type="Google" id="ProtNLM"/>
    </source>
</evidence>
<organism evidence="2 3">
    <name type="scientific">Nonomuraea thailandensis</name>
    <dbReference type="NCBI Taxonomy" id="1188745"/>
    <lineage>
        <taxon>Bacteria</taxon>
        <taxon>Bacillati</taxon>
        <taxon>Actinomycetota</taxon>
        <taxon>Actinomycetes</taxon>
        <taxon>Streptosporangiales</taxon>
        <taxon>Streptosporangiaceae</taxon>
        <taxon>Nonomuraea</taxon>
    </lineage>
</organism>
<gene>
    <name evidence="2" type="ORF">HD597_003822</name>
</gene>